<evidence type="ECO:0000259" key="2">
    <source>
        <dbReference type="Pfam" id="PF01345"/>
    </source>
</evidence>
<sequence>MKRFVTSITLLSLIAYFLSGSVYAQYGQYGGPTPNLNIVIDKMVGKPNTNVDYVDNLSPSDPRFAAGQDVFFKLRVKNTSNIILKNVIVTDFLPSYIDPVEGPGTYNASNRTISFNAGDFRPDEEKVYVLKMRVQAQGSLPSDKGLFCVVNKSRAETNQFDSSNLINPTVTPNPNNIAAEDTAQLCIEKQVTQITPGVSQVPSAGPELGLALLGGQMLALGAGILLKKRSK</sequence>
<dbReference type="Pfam" id="PF01345">
    <property type="entry name" value="DUF11"/>
    <property type="match status" value="1"/>
</dbReference>
<comment type="caution">
    <text evidence="3">The sequence shown here is derived from an EMBL/GenBank/DDBJ whole genome shotgun (WGS) entry which is preliminary data.</text>
</comment>
<feature type="signal peptide" evidence="1">
    <location>
        <begin position="1"/>
        <end position="24"/>
    </location>
</feature>
<evidence type="ECO:0000313" key="4">
    <source>
        <dbReference type="Proteomes" id="UP000177026"/>
    </source>
</evidence>
<feature type="chain" id="PRO_5009529183" description="DUF11 domain-containing protein" evidence="1">
    <location>
        <begin position="25"/>
        <end position="231"/>
    </location>
</feature>
<keyword evidence="1" id="KW-0732">Signal</keyword>
<evidence type="ECO:0000313" key="3">
    <source>
        <dbReference type="EMBL" id="OGK18700.1"/>
    </source>
</evidence>
<evidence type="ECO:0000256" key="1">
    <source>
        <dbReference type="SAM" id="SignalP"/>
    </source>
</evidence>
<dbReference type="EMBL" id="MFZI01000067">
    <property type="protein sequence ID" value="OGK18700.1"/>
    <property type="molecule type" value="Genomic_DNA"/>
</dbReference>
<organism evidence="3 4">
    <name type="scientific">Candidatus Roizmanbacteria bacterium RIFCSPHIGHO2_01_FULL_39_8</name>
    <dbReference type="NCBI Taxonomy" id="1802033"/>
    <lineage>
        <taxon>Bacteria</taxon>
        <taxon>Candidatus Roizmaniibacteriota</taxon>
    </lineage>
</organism>
<gene>
    <name evidence="3" type="ORF">A2866_00565</name>
</gene>
<dbReference type="Proteomes" id="UP000177026">
    <property type="component" value="Unassembled WGS sequence"/>
</dbReference>
<dbReference type="InterPro" id="IPR001434">
    <property type="entry name" value="OmcB-like_DUF11"/>
</dbReference>
<name>A0A1F7GI93_9BACT</name>
<dbReference type="InterPro" id="IPR047589">
    <property type="entry name" value="DUF11_rpt"/>
</dbReference>
<dbReference type="NCBIfam" id="TIGR01451">
    <property type="entry name" value="B_ant_repeat"/>
    <property type="match status" value="1"/>
</dbReference>
<feature type="domain" description="DUF11" evidence="2">
    <location>
        <begin position="60"/>
        <end position="139"/>
    </location>
</feature>
<accession>A0A1F7GI93</accession>
<reference evidence="3 4" key="1">
    <citation type="journal article" date="2016" name="Nat. Commun.">
        <title>Thousands of microbial genomes shed light on interconnected biogeochemical processes in an aquifer system.</title>
        <authorList>
            <person name="Anantharaman K."/>
            <person name="Brown C.T."/>
            <person name="Hug L.A."/>
            <person name="Sharon I."/>
            <person name="Castelle C.J."/>
            <person name="Probst A.J."/>
            <person name="Thomas B.C."/>
            <person name="Singh A."/>
            <person name="Wilkins M.J."/>
            <person name="Karaoz U."/>
            <person name="Brodie E.L."/>
            <person name="Williams K.H."/>
            <person name="Hubbard S.S."/>
            <person name="Banfield J.F."/>
        </authorList>
    </citation>
    <scope>NUCLEOTIDE SEQUENCE [LARGE SCALE GENOMIC DNA]</scope>
</reference>
<proteinExistence type="predicted"/>
<dbReference type="AlphaFoldDB" id="A0A1F7GI93"/>
<protein>
    <recommendedName>
        <fullName evidence="2">DUF11 domain-containing protein</fullName>
    </recommendedName>
</protein>